<proteinExistence type="predicted"/>
<dbReference type="EMBL" id="LOZE01000121">
    <property type="protein sequence ID" value="KVM23303.1"/>
    <property type="molecule type" value="Genomic_DNA"/>
</dbReference>
<name>A0AB73FUM3_9BURK</name>
<sequence>MSQTYVSRDGDTLDYIAYVQYGKVSPEILGAILAANYGLADLGPLLPIGTPVALPVIDVATQTATSNEVSLWT</sequence>
<organism evidence="1 2">
    <name type="scientific">Burkholderia ubonensis</name>
    <dbReference type="NCBI Taxonomy" id="101571"/>
    <lineage>
        <taxon>Bacteria</taxon>
        <taxon>Pseudomonadati</taxon>
        <taxon>Pseudomonadota</taxon>
        <taxon>Betaproteobacteria</taxon>
        <taxon>Burkholderiales</taxon>
        <taxon>Burkholderiaceae</taxon>
        <taxon>Burkholderia</taxon>
        <taxon>Burkholderia cepacia complex</taxon>
    </lineage>
</organism>
<dbReference type="Proteomes" id="UP000061665">
    <property type="component" value="Unassembled WGS sequence"/>
</dbReference>
<protein>
    <recommendedName>
        <fullName evidence="3">Phage tail protein</fullName>
    </recommendedName>
</protein>
<accession>A0AB73FUM3</accession>
<evidence type="ECO:0008006" key="3">
    <source>
        <dbReference type="Google" id="ProtNLM"/>
    </source>
</evidence>
<dbReference type="RefSeq" id="WP_059671768.1">
    <property type="nucleotide sequence ID" value="NZ_LOXR01000004.1"/>
</dbReference>
<reference evidence="1 2" key="1">
    <citation type="submission" date="2015-11" db="EMBL/GenBank/DDBJ databases">
        <title>Expanding the genomic diversity of Burkholderia species for the development of highly accurate diagnostics.</title>
        <authorList>
            <person name="Sahl J."/>
            <person name="Keim P."/>
            <person name="Wagner D."/>
        </authorList>
    </citation>
    <scope>NUCLEOTIDE SEQUENCE [LARGE SCALE GENOMIC DNA]</scope>
    <source>
        <strain evidence="1 2">MSMB2058</strain>
    </source>
</reference>
<comment type="caution">
    <text evidence="1">The sequence shown here is derived from an EMBL/GenBank/DDBJ whole genome shotgun (WGS) entry which is preliminary data.</text>
</comment>
<evidence type="ECO:0000313" key="1">
    <source>
        <dbReference type="EMBL" id="KVM23303.1"/>
    </source>
</evidence>
<gene>
    <name evidence="1" type="ORF">WJ53_17645</name>
</gene>
<dbReference type="InterPro" id="IPR008861">
    <property type="entry name" value="GpX-like"/>
</dbReference>
<dbReference type="Pfam" id="PF05489">
    <property type="entry name" value="Phage_tail_X"/>
    <property type="match status" value="1"/>
</dbReference>
<dbReference type="AlphaFoldDB" id="A0AB73FUM3"/>
<evidence type="ECO:0000313" key="2">
    <source>
        <dbReference type="Proteomes" id="UP000061665"/>
    </source>
</evidence>